<evidence type="ECO:0000313" key="2">
    <source>
        <dbReference type="Proteomes" id="UP001066276"/>
    </source>
</evidence>
<comment type="caution">
    <text evidence="1">The sequence shown here is derived from an EMBL/GenBank/DDBJ whole genome shotgun (WGS) entry which is preliminary data.</text>
</comment>
<evidence type="ECO:0000313" key="1">
    <source>
        <dbReference type="EMBL" id="KAJ1188616.1"/>
    </source>
</evidence>
<reference evidence="1" key="1">
    <citation type="journal article" date="2022" name="bioRxiv">
        <title>Sequencing and chromosome-scale assembly of the giantPleurodeles waltlgenome.</title>
        <authorList>
            <person name="Brown T."/>
            <person name="Elewa A."/>
            <person name="Iarovenko S."/>
            <person name="Subramanian E."/>
            <person name="Araus A.J."/>
            <person name="Petzold A."/>
            <person name="Susuki M."/>
            <person name="Suzuki K.-i.T."/>
            <person name="Hayashi T."/>
            <person name="Toyoda A."/>
            <person name="Oliveira C."/>
            <person name="Osipova E."/>
            <person name="Leigh N.D."/>
            <person name="Simon A."/>
            <person name="Yun M.H."/>
        </authorList>
    </citation>
    <scope>NUCLEOTIDE SEQUENCE</scope>
    <source>
        <strain evidence="1">20211129_DDA</strain>
        <tissue evidence="1">Liver</tissue>
    </source>
</reference>
<proteinExistence type="predicted"/>
<accession>A0AAV7UJ44</accession>
<protein>
    <submittedName>
        <fullName evidence="1">Uncharacterized protein</fullName>
    </submittedName>
</protein>
<dbReference type="EMBL" id="JANPWB010000005">
    <property type="protein sequence ID" value="KAJ1188616.1"/>
    <property type="molecule type" value="Genomic_DNA"/>
</dbReference>
<dbReference type="Proteomes" id="UP001066276">
    <property type="component" value="Chromosome 3_1"/>
</dbReference>
<sequence>MYITRIDEKISNLNNLIKRAQACTQGPVQCCICTPVIEKVSTLPETLSKLVGNLKEEVNVKPEKSKGRLQEEDVIYNYGNQAGQGDVWNMTIAEEVARPQNENPRHSPIEGKYQSVSTKGTDLGYVPFSSTGTSDSSIVFLKA</sequence>
<organism evidence="1 2">
    <name type="scientific">Pleurodeles waltl</name>
    <name type="common">Iberian ribbed newt</name>
    <dbReference type="NCBI Taxonomy" id="8319"/>
    <lineage>
        <taxon>Eukaryota</taxon>
        <taxon>Metazoa</taxon>
        <taxon>Chordata</taxon>
        <taxon>Craniata</taxon>
        <taxon>Vertebrata</taxon>
        <taxon>Euteleostomi</taxon>
        <taxon>Amphibia</taxon>
        <taxon>Batrachia</taxon>
        <taxon>Caudata</taxon>
        <taxon>Salamandroidea</taxon>
        <taxon>Salamandridae</taxon>
        <taxon>Pleurodelinae</taxon>
        <taxon>Pleurodeles</taxon>
    </lineage>
</organism>
<keyword evidence="2" id="KW-1185">Reference proteome</keyword>
<gene>
    <name evidence="1" type="ORF">NDU88_005375</name>
</gene>
<name>A0AAV7UJ44_PLEWA</name>
<dbReference type="AlphaFoldDB" id="A0AAV7UJ44"/>